<organism evidence="3 4">
    <name type="scientific">Helicobacter fennelliae</name>
    <dbReference type="NCBI Taxonomy" id="215"/>
    <lineage>
        <taxon>Bacteria</taxon>
        <taxon>Pseudomonadati</taxon>
        <taxon>Campylobacterota</taxon>
        <taxon>Epsilonproteobacteria</taxon>
        <taxon>Campylobacterales</taxon>
        <taxon>Helicobacteraceae</taxon>
        <taxon>Helicobacter</taxon>
    </lineage>
</organism>
<protein>
    <recommendedName>
        <fullName evidence="5">Periplasmic protein</fullName>
    </recommendedName>
</protein>
<keyword evidence="2" id="KW-0732">Signal</keyword>
<feature type="chain" id="PRO_5016155210" description="Periplasmic protein" evidence="2">
    <location>
        <begin position="20"/>
        <end position="71"/>
    </location>
</feature>
<dbReference type="EMBL" id="UAWL01000016">
    <property type="protein sequence ID" value="SQC36250.1"/>
    <property type="molecule type" value="Genomic_DNA"/>
</dbReference>
<sequence length="71" mass="8270">MRFIFALFALILCGGFVFADNMEDIEKKYQLQQSQAIRKKQRAAKNLNPSHNTWQYNQRSQSPNHKATSPN</sequence>
<evidence type="ECO:0000313" key="3">
    <source>
        <dbReference type="EMBL" id="SQC36250.1"/>
    </source>
</evidence>
<evidence type="ECO:0000256" key="2">
    <source>
        <dbReference type="SAM" id="SignalP"/>
    </source>
</evidence>
<dbReference type="RefSeq" id="WP_112059162.1">
    <property type="nucleotide sequence ID" value="NZ_UAWL01000016.1"/>
</dbReference>
<feature type="region of interest" description="Disordered" evidence="1">
    <location>
        <begin position="36"/>
        <end position="71"/>
    </location>
</feature>
<dbReference type="Proteomes" id="UP000250166">
    <property type="component" value="Unassembled WGS sequence"/>
</dbReference>
<name>A0A2X3GMA5_9HELI</name>
<reference evidence="3 4" key="1">
    <citation type="submission" date="2018-06" db="EMBL/GenBank/DDBJ databases">
        <authorList>
            <consortium name="Pathogen Informatics"/>
            <person name="Doyle S."/>
        </authorList>
    </citation>
    <scope>NUCLEOTIDE SEQUENCE [LARGE SCALE GENOMIC DNA]</scope>
    <source>
        <strain evidence="3 4">NCTC13102</strain>
    </source>
</reference>
<feature type="signal peptide" evidence="2">
    <location>
        <begin position="1"/>
        <end position="19"/>
    </location>
</feature>
<dbReference type="AlphaFoldDB" id="A0A2X3GMA5"/>
<proteinExistence type="predicted"/>
<evidence type="ECO:0008006" key="5">
    <source>
        <dbReference type="Google" id="ProtNLM"/>
    </source>
</evidence>
<evidence type="ECO:0000313" key="4">
    <source>
        <dbReference type="Proteomes" id="UP000250166"/>
    </source>
</evidence>
<accession>A0A2X3GMA5</accession>
<feature type="compositionally biased region" description="Polar residues" evidence="1">
    <location>
        <begin position="47"/>
        <end position="71"/>
    </location>
</feature>
<gene>
    <name evidence="3" type="ORF">NCTC13102_02060</name>
</gene>
<evidence type="ECO:0000256" key="1">
    <source>
        <dbReference type="SAM" id="MobiDB-lite"/>
    </source>
</evidence>